<evidence type="ECO:0000256" key="2">
    <source>
        <dbReference type="ARBA" id="ARBA00022741"/>
    </source>
</evidence>
<dbReference type="GO" id="GO:0008854">
    <property type="term" value="F:exodeoxyribonuclease V activity"/>
    <property type="evidence" value="ECO:0007669"/>
    <property type="project" value="InterPro"/>
</dbReference>
<proteinExistence type="inferred from homology"/>
<dbReference type="GO" id="GO:0005524">
    <property type="term" value="F:ATP binding"/>
    <property type="evidence" value="ECO:0007669"/>
    <property type="project" value="UniProtKB-KW"/>
</dbReference>
<dbReference type="CDD" id="cd17933">
    <property type="entry name" value="DEXSc_RecD-like"/>
    <property type="match status" value="1"/>
</dbReference>
<keyword evidence="4" id="KW-0378">Hydrolase</keyword>
<dbReference type="GO" id="GO:0006302">
    <property type="term" value="P:double-strand break repair"/>
    <property type="evidence" value="ECO:0007669"/>
    <property type="project" value="InterPro"/>
</dbReference>
<dbReference type="InterPro" id="IPR049550">
    <property type="entry name" value="RecD_N"/>
</dbReference>
<feature type="domain" description="AAA+ ATPase" evidence="11">
    <location>
        <begin position="179"/>
        <end position="435"/>
    </location>
</feature>
<dbReference type="Proteomes" id="UP000264071">
    <property type="component" value="Unassembled WGS sequence"/>
</dbReference>
<evidence type="ECO:0000256" key="5">
    <source>
        <dbReference type="ARBA" id="ARBA00022806"/>
    </source>
</evidence>
<dbReference type="PANTHER" id="PTHR43788:SF6">
    <property type="entry name" value="DNA HELICASE B"/>
    <property type="match status" value="1"/>
</dbReference>
<evidence type="ECO:0000313" key="12">
    <source>
        <dbReference type="EMBL" id="HCT57773.1"/>
    </source>
</evidence>
<dbReference type="CDD" id="cd18809">
    <property type="entry name" value="SF1_C_RecD"/>
    <property type="match status" value="1"/>
</dbReference>
<dbReference type="Pfam" id="PF13245">
    <property type="entry name" value="AAA_19"/>
    <property type="match status" value="1"/>
</dbReference>
<evidence type="ECO:0000259" key="11">
    <source>
        <dbReference type="SMART" id="SM00382"/>
    </source>
</evidence>
<dbReference type="EMBL" id="DPIY01000010">
    <property type="protein sequence ID" value="HCT57773.1"/>
    <property type="molecule type" value="Genomic_DNA"/>
</dbReference>
<dbReference type="AlphaFoldDB" id="A0A3D4V9G9"/>
<keyword evidence="8" id="KW-0238">DNA-binding</keyword>
<dbReference type="GO" id="GO:0009338">
    <property type="term" value="C:exodeoxyribonuclease V complex"/>
    <property type="evidence" value="ECO:0007669"/>
    <property type="project" value="InterPro"/>
</dbReference>
<dbReference type="InterPro" id="IPR041851">
    <property type="entry name" value="RecD_N_sf"/>
</dbReference>
<sequence length="594" mass="63209">MSHPLVGQAAASTLEVSRLDEAFADLVVRMAAVQAGTTEALLAREVLANTALLVSAERGMGNSCVDLAAHAGRIITLGSRTVQFPALDDWGDVLRASGVCARVPHTQDANVPLFVLEGTRLYLLRYHRAEVRLAEAIVHRAQQATPVEALPDTPRFHALFPAVDGVVDWQARAAATALASPLVFVTGGPGTGKTTVAARLLALLLHRDPTLTFALAAPTGRAAARLSEAIGAAALRDALHELAPSLPGVSGKTLHRLLGYHTATQRFRHHAQRPLAEDVVIVDEASMIDVLMMDALFAALKPSARLIVLGDPDQLASVDTGFVLGDVTRAAHDAVKSSAIRRSVVRLAYSWRFGQQVGIGLLAEATRVGESQQAMRALQDTALTDVAWQLPHRSAQELLAPVEPHVQAFLATDTPVAALAALARFRVLCALRDGPGGVTGLNALTEGWLQRQGRAVMGWYDHRPVLVTANDAATQLYNGDVGVTLAIDGVPMVHFPASDGGVRSFMPSQLPAHETAWAMTVHKSQGSEFDHVLVVLPEADSRVLTRELLYTAVTRARRSVTISGSDRMIEAAIHRSVVRGSGLTDRLLAQAGAS</sequence>
<dbReference type="HAMAP" id="MF_01487">
    <property type="entry name" value="RecD"/>
    <property type="match status" value="1"/>
</dbReference>
<reference evidence="12 13" key="1">
    <citation type="journal article" date="2018" name="Nat. Biotechnol.">
        <title>A standardized bacterial taxonomy based on genome phylogeny substantially revises the tree of life.</title>
        <authorList>
            <person name="Parks D.H."/>
            <person name="Chuvochina M."/>
            <person name="Waite D.W."/>
            <person name="Rinke C."/>
            <person name="Skarshewski A."/>
            <person name="Chaumeil P.A."/>
            <person name="Hugenholtz P."/>
        </authorList>
    </citation>
    <scope>NUCLEOTIDE SEQUENCE [LARGE SCALE GENOMIC DNA]</scope>
    <source>
        <strain evidence="12">UBA8844</strain>
    </source>
</reference>
<evidence type="ECO:0000256" key="1">
    <source>
        <dbReference type="ARBA" id="ARBA00022722"/>
    </source>
</evidence>
<dbReference type="InterPro" id="IPR003593">
    <property type="entry name" value="AAA+_ATPase"/>
</dbReference>
<name>A0A3D4V9G9_9BACT</name>
<dbReference type="Gene3D" id="1.10.10.1020">
    <property type="entry name" value="RecBCD complex, subunit RecD, N-terminal domain"/>
    <property type="match status" value="1"/>
</dbReference>
<dbReference type="NCBIfam" id="TIGR01447">
    <property type="entry name" value="recD"/>
    <property type="match status" value="1"/>
</dbReference>
<dbReference type="GO" id="GO:0017116">
    <property type="term" value="F:single-stranded DNA helicase activity"/>
    <property type="evidence" value="ECO:0007669"/>
    <property type="project" value="TreeGrafter"/>
</dbReference>
<dbReference type="SMART" id="SM00382">
    <property type="entry name" value="AAA"/>
    <property type="match status" value="1"/>
</dbReference>
<dbReference type="SUPFAM" id="SSF52540">
    <property type="entry name" value="P-loop containing nucleoside triphosphate hydrolases"/>
    <property type="match status" value="2"/>
</dbReference>
<keyword evidence="10" id="KW-0413">Isomerase</keyword>
<evidence type="ECO:0000256" key="8">
    <source>
        <dbReference type="ARBA" id="ARBA00023125"/>
    </source>
</evidence>
<evidence type="ECO:0000256" key="7">
    <source>
        <dbReference type="ARBA" id="ARBA00022840"/>
    </source>
</evidence>
<evidence type="ECO:0000256" key="9">
    <source>
        <dbReference type="ARBA" id="ARBA00023204"/>
    </source>
</evidence>
<keyword evidence="2" id="KW-0547">Nucleotide-binding</keyword>
<evidence type="ECO:0000256" key="10">
    <source>
        <dbReference type="ARBA" id="ARBA00023235"/>
    </source>
</evidence>
<evidence type="ECO:0000313" key="13">
    <source>
        <dbReference type="Proteomes" id="UP000264071"/>
    </source>
</evidence>
<organism evidence="12 13">
    <name type="scientific">Gemmatimonas aurantiaca</name>
    <dbReference type="NCBI Taxonomy" id="173480"/>
    <lineage>
        <taxon>Bacteria</taxon>
        <taxon>Pseudomonadati</taxon>
        <taxon>Gemmatimonadota</taxon>
        <taxon>Gemmatimonadia</taxon>
        <taxon>Gemmatimonadales</taxon>
        <taxon>Gemmatimonadaceae</taxon>
        <taxon>Gemmatimonas</taxon>
    </lineage>
</organism>
<dbReference type="GO" id="GO:0003677">
    <property type="term" value="F:DNA binding"/>
    <property type="evidence" value="ECO:0007669"/>
    <property type="project" value="UniProtKB-KW"/>
</dbReference>
<dbReference type="InterPro" id="IPR027417">
    <property type="entry name" value="P-loop_NTPase"/>
</dbReference>
<keyword evidence="9" id="KW-0234">DNA repair</keyword>
<dbReference type="InterPro" id="IPR006344">
    <property type="entry name" value="RecD"/>
</dbReference>
<comment type="caution">
    <text evidence="12">The sequence shown here is derived from an EMBL/GenBank/DDBJ whole genome shotgun (WGS) entry which is preliminary data.</text>
</comment>
<keyword evidence="5" id="KW-0347">Helicase</keyword>
<evidence type="ECO:0000256" key="6">
    <source>
        <dbReference type="ARBA" id="ARBA00022839"/>
    </source>
</evidence>
<keyword evidence="7" id="KW-0067">ATP-binding</keyword>
<dbReference type="GO" id="GO:0006310">
    <property type="term" value="P:DNA recombination"/>
    <property type="evidence" value="ECO:0007669"/>
    <property type="project" value="InterPro"/>
</dbReference>
<dbReference type="InterPro" id="IPR050534">
    <property type="entry name" value="Coronavir_polyprotein_1ab"/>
</dbReference>
<evidence type="ECO:0000256" key="3">
    <source>
        <dbReference type="ARBA" id="ARBA00022763"/>
    </source>
</evidence>
<protein>
    <submittedName>
        <fullName evidence="12">Exodeoxyribonuclease V subunit alpha</fullName>
    </submittedName>
</protein>
<dbReference type="InterPro" id="IPR027785">
    <property type="entry name" value="UvrD-like_helicase_C"/>
</dbReference>
<keyword evidence="3" id="KW-0227">DNA damage</keyword>
<accession>A0A3D4V9G9</accession>
<evidence type="ECO:0000256" key="4">
    <source>
        <dbReference type="ARBA" id="ARBA00022801"/>
    </source>
</evidence>
<dbReference type="Pfam" id="PF13538">
    <property type="entry name" value="UvrD_C_2"/>
    <property type="match status" value="1"/>
</dbReference>
<dbReference type="Pfam" id="PF21185">
    <property type="entry name" value="RecD_N"/>
    <property type="match status" value="1"/>
</dbReference>
<dbReference type="Gene3D" id="3.40.50.300">
    <property type="entry name" value="P-loop containing nucleotide triphosphate hydrolases"/>
    <property type="match status" value="3"/>
</dbReference>
<keyword evidence="6" id="KW-0269">Exonuclease</keyword>
<dbReference type="PANTHER" id="PTHR43788">
    <property type="entry name" value="DNA2/NAM7 HELICASE FAMILY MEMBER"/>
    <property type="match status" value="1"/>
</dbReference>
<keyword evidence="1" id="KW-0540">Nuclease</keyword>
<gene>
    <name evidence="12" type="primary">recD</name>
    <name evidence="12" type="ORF">DGD08_11285</name>
</gene>